<dbReference type="Proteomes" id="UP000019140">
    <property type="component" value="Unassembled WGS sequence"/>
</dbReference>
<feature type="transmembrane region" description="Helical" evidence="7">
    <location>
        <begin position="15"/>
        <end position="38"/>
    </location>
</feature>
<accession>W4M6C1</accession>
<organism evidence="9 10">
    <name type="scientific">Candidatus Entotheonella gemina</name>
    <dbReference type="NCBI Taxonomy" id="1429439"/>
    <lineage>
        <taxon>Bacteria</taxon>
        <taxon>Pseudomonadati</taxon>
        <taxon>Nitrospinota/Tectimicrobiota group</taxon>
        <taxon>Candidatus Tectimicrobiota</taxon>
        <taxon>Candidatus Entotheonellia</taxon>
        <taxon>Candidatus Entotheonellales</taxon>
        <taxon>Candidatus Entotheonellaceae</taxon>
        <taxon>Candidatus Entotheonella</taxon>
    </lineage>
</organism>
<dbReference type="EMBL" id="AZHX01000844">
    <property type="protein sequence ID" value="ETX05874.1"/>
    <property type="molecule type" value="Genomic_DNA"/>
</dbReference>
<feature type="transmembrane region" description="Helical" evidence="7">
    <location>
        <begin position="242"/>
        <end position="260"/>
    </location>
</feature>
<dbReference type="HOGENOM" id="CLU_521324_0_0_7"/>
<keyword evidence="4 7" id="KW-1133">Transmembrane helix</keyword>
<dbReference type="Pfam" id="PF00361">
    <property type="entry name" value="Proton_antipo_M"/>
    <property type="match status" value="1"/>
</dbReference>
<protein>
    <submittedName>
        <fullName evidence="9">NADH:ubiquinone oxidoreductase subunit M</fullName>
    </submittedName>
</protein>
<feature type="transmembrane region" description="Helical" evidence="7">
    <location>
        <begin position="122"/>
        <end position="139"/>
    </location>
</feature>
<evidence type="ECO:0000256" key="3">
    <source>
        <dbReference type="ARBA" id="ARBA00022692"/>
    </source>
</evidence>
<feature type="transmembrane region" description="Helical" evidence="7">
    <location>
        <begin position="58"/>
        <end position="86"/>
    </location>
</feature>
<comment type="subcellular location">
    <subcellularLocation>
        <location evidence="1">Endomembrane system</location>
        <topology evidence="1">Multi-pass membrane protein</topology>
    </subcellularLocation>
    <subcellularLocation>
        <location evidence="6">Membrane</location>
        <topology evidence="6">Multi-pass membrane protein</topology>
    </subcellularLocation>
</comment>
<dbReference type="GO" id="GO:0015990">
    <property type="term" value="P:electron transport coupled proton transport"/>
    <property type="evidence" value="ECO:0007669"/>
    <property type="project" value="TreeGrafter"/>
</dbReference>
<evidence type="ECO:0000259" key="8">
    <source>
        <dbReference type="Pfam" id="PF00361"/>
    </source>
</evidence>
<evidence type="ECO:0000256" key="4">
    <source>
        <dbReference type="ARBA" id="ARBA00022989"/>
    </source>
</evidence>
<feature type="transmembrane region" description="Helical" evidence="7">
    <location>
        <begin position="407"/>
        <end position="428"/>
    </location>
</feature>
<dbReference type="PANTHER" id="PTHR43507">
    <property type="entry name" value="NADH-UBIQUINONE OXIDOREDUCTASE CHAIN 4"/>
    <property type="match status" value="1"/>
</dbReference>
<evidence type="ECO:0000313" key="10">
    <source>
        <dbReference type="Proteomes" id="UP000019140"/>
    </source>
</evidence>
<dbReference type="NCBIfam" id="TIGR01972">
    <property type="entry name" value="NDH_I_M"/>
    <property type="match status" value="1"/>
</dbReference>
<gene>
    <name evidence="9" type="ORF">ETSY2_20445</name>
</gene>
<dbReference type="AlphaFoldDB" id="W4M6C1"/>
<dbReference type="GO" id="GO:0012505">
    <property type="term" value="C:endomembrane system"/>
    <property type="evidence" value="ECO:0007669"/>
    <property type="project" value="UniProtKB-SubCell"/>
</dbReference>
<sequence>ALLIMFLVPKQDTHIIKAVATIFTLLTFAFSLYVWGLFELGTHEMQLVEQVSWIPSIGVTYHFGIDGISILLVMLTTIISIIVVLCSFSDVEERLKEYYVCLLFLETGMLGVFLALDFFLFYIFWEIMLVPMYFLIGIWGHGRRLYSAIKFFLYTLFGSVFMLLAILALYFLNSNPEYGTGELTFNVLTLINNLKVPTEPVFAGLTTQDLIFLGLFLGFAIKVPMFPFHTWLPDAHTDAPTAGSVVLAGVLLKMGTYGFLRFSLPLLPVASFNMVGFIGILAIIGVIYGALVAMAQHDMKRLIAYSSVSHMGFLMLGIFALNEQGVTGGLIQMINHGVSTGALFLLIGIIYEKRHTREIAAFSGLSKVIPVFAVIFAITMFSSIGLPGLNGFVGEFLILLGLFKTNIVFAAFAVTGIVLGAAYMLWLFQRTMFGEPEGEDNQNMTDLNFRQLAYMLPLVILMFWIGLYPKPFLSRVEPTVNHYVSHVQEQHQAYLEATGQLPVAEAKPAEAPPVKKAQKEEH</sequence>
<feature type="transmembrane region" description="Helical" evidence="7">
    <location>
        <begin position="449"/>
        <end position="468"/>
    </location>
</feature>
<proteinExistence type="inferred from homology"/>
<comment type="caution">
    <text evidence="9">The sequence shown here is derived from an EMBL/GenBank/DDBJ whole genome shotgun (WGS) entry which is preliminary data.</text>
</comment>
<name>W4M6C1_9BACT</name>
<feature type="domain" description="NADH:quinone oxidoreductase/Mrp antiporter transmembrane" evidence="8">
    <location>
        <begin position="115"/>
        <end position="419"/>
    </location>
</feature>
<dbReference type="GO" id="GO:0016020">
    <property type="term" value="C:membrane"/>
    <property type="evidence" value="ECO:0007669"/>
    <property type="project" value="UniProtKB-SubCell"/>
</dbReference>
<feature type="transmembrane region" description="Helical" evidence="7">
    <location>
        <begin position="201"/>
        <end position="221"/>
    </location>
</feature>
<dbReference type="PRINTS" id="PR01437">
    <property type="entry name" value="NUOXDRDTASE4"/>
</dbReference>
<feature type="transmembrane region" description="Helical" evidence="7">
    <location>
        <begin position="302"/>
        <end position="321"/>
    </location>
</feature>
<dbReference type="GO" id="GO:0048039">
    <property type="term" value="F:ubiquinone binding"/>
    <property type="evidence" value="ECO:0007669"/>
    <property type="project" value="TreeGrafter"/>
</dbReference>
<comment type="similarity">
    <text evidence="2">Belongs to the complex I subunit 4 family.</text>
</comment>
<dbReference type="PANTHER" id="PTHR43507:SF1">
    <property type="entry name" value="NADH-UBIQUINONE OXIDOREDUCTASE CHAIN 4"/>
    <property type="match status" value="1"/>
</dbReference>
<dbReference type="InterPro" id="IPR001750">
    <property type="entry name" value="ND/Mrp_TM"/>
</dbReference>
<feature type="transmembrane region" description="Helical" evidence="7">
    <location>
        <begin position="98"/>
        <end position="116"/>
    </location>
</feature>
<dbReference type="GO" id="GO:0008137">
    <property type="term" value="F:NADH dehydrogenase (ubiquinone) activity"/>
    <property type="evidence" value="ECO:0007669"/>
    <property type="project" value="InterPro"/>
</dbReference>
<reference evidence="9 10" key="1">
    <citation type="journal article" date="2014" name="Nature">
        <title>An environmental bacterial taxon with a large and distinct metabolic repertoire.</title>
        <authorList>
            <person name="Wilson M.C."/>
            <person name="Mori T."/>
            <person name="Ruckert C."/>
            <person name="Uria A.R."/>
            <person name="Helf M.J."/>
            <person name="Takada K."/>
            <person name="Gernert C."/>
            <person name="Steffens U.A."/>
            <person name="Heycke N."/>
            <person name="Schmitt S."/>
            <person name="Rinke C."/>
            <person name="Helfrich E.J."/>
            <person name="Brachmann A.O."/>
            <person name="Gurgui C."/>
            <person name="Wakimoto T."/>
            <person name="Kracht M."/>
            <person name="Crusemann M."/>
            <person name="Hentschel U."/>
            <person name="Abe I."/>
            <person name="Matsunaga S."/>
            <person name="Kalinowski J."/>
            <person name="Takeyama H."/>
            <person name="Piel J."/>
        </authorList>
    </citation>
    <scope>NUCLEOTIDE SEQUENCE [LARGE SCALE GENOMIC DNA]</scope>
    <source>
        <strain evidence="10">TSY2</strain>
    </source>
</reference>
<feature type="transmembrane region" description="Helical" evidence="7">
    <location>
        <begin position="333"/>
        <end position="352"/>
    </location>
</feature>
<dbReference type="GO" id="GO:0042773">
    <property type="term" value="P:ATP synthesis coupled electron transport"/>
    <property type="evidence" value="ECO:0007669"/>
    <property type="project" value="InterPro"/>
</dbReference>
<evidence type="ECO:0000256" key="5">
    <source>
        <dbReference type="ARBA" id="ARBA00023136"/>
    </source>
</evidence>
<feature type="transmembrane region" description="Helical" evidence="7">
    <location>
        <begin position="151"/>
        <end position="172"/>
    </location>
</feature>
<dbReference type="InterPro" id="IPR003918">
    <property type="entry name" value="NADH_UbQ_OxRdtase"/>
</dbReference>
<feature type="non-terminal residue" evidence="9">
    <location>
        <position position="1"/>
    </location>
</feature>
<keyword evidence="3 6" id="KW-0812">Transmembrane</keyword>
<feature type="transmembrane region" description="Helical" evidence="7">
    <location>
        <begin position="364"/>
        <end position="387"/>
    </location>
</feature>
<evidence type="ECO:0000256" key="7">
    <source>
        <dbReference type="SAM" id="Phobius"/>
    </source>
</evidence>
<evidence type="ECO:0000256" key="2">
    <source>
        <dbReference type="ARBA" id="ARBA00009025"/>
    </source>
</evidence>
<feature type="transmembrane region" description="Helical" evidence="7">
    <location>
        <begin position="272"/>
        <end position="295"/>
    </location>
</feature>
<keyword evidence="5 7" id="KW-0472">Membrane</keyword>
<evidence type="ECO:0000313" key="9">
    <source>
        <dbReference type="EMBL" id="ETX05874.1"/>
    </source>
</evidence>
<evidence type="ECO:0000256" key="1">
    <source>
        <dbReference type="ARBA" id="ARBA00004127"/>
    </source>
</evidence>
<dbReference type="InterPro" id="IPR010227">
    <property type="entry name" value="NADH_Q_OxRdtase_chainM/4"/>
</dbReference>
<evidence type="ECO:0000256" key="6">
    <source>
        <dbReference type="RuleBase" id="RU000320"/>
    </source>
</evidence>
<dbReference type="PATRIC" id="fig|1429439.4.peg.3478"/>
<keyword evidence="10" id="KW-1185">Reference proteome</keyword>
<dbReference type="GO" id="GO:0003954">
    <property type="term" value="F:NADH dehydrogenase activity"/>
    <property type="evidence" value="ECO:0007669"/>
    <property type="project" value="TreeGrafter"/>
</dbReference>